<proteinExistence type="predicted"/>
<dbReference type="Proteomes" id="UP000027936">
    <property type="component" value="Unassembled WGS sequence"/>
</dbReference>
<dbReference type="RefSeq" id="WP_004431680.1">
    <property type="nucleotide sequence ID" value="NZ_JJRY01000008.1"/>
</dbReference>
<evidence type="ECO:0008006" key="2">
    <source>
        <dbReference type="Google" id="ProtNLM"/>
    </source>
</evidence>
<dbReference type="InterPro" id="IPR029064">
    <property type="entry name" value="Ribosomal_eL30-like_sf"/>
</dbReference>
<comment type="caution">
    <text evidence="1">The sequence shown here is derived from an EMBL/GenBank/DDBJ whole genome shotgun (WGS) entry which is preliminary data.</text>
</comment>
<sequence length="120" mass="13767">MAKDIENILQEGIHGPKEINPEERKKFLGTLRERILAVLTKSQVRASGTNSQIQDLLKQNPKVKMILNGDIDYSYLRKYIKLANDNHIPFTISNDQEHPTDIGLVLAYDYAVDIENIYIQ</sequence>
<accession>A0A072NMY5</accession>
<dbReference type="OrthoDB" id="95278at2"/>
<organism evidence="1">
    <name type="scientific">Schinkia azotoformans MEV2011</name>
    <dbReference type="NCBI Taxonomy" id="1348973"/>
    <lineage>
        <taxon>Bacteria</taxon>
        <taxon>Bacillati</taxon>
        <taxon>Bacillota</taxon>
        <taxon>Bacilli</taxon>
        <taxon>Bacillales</taxon>
        <taxon>Bacillaceae</taxon>
        <taxon>Calidifontibacillus/Schinkia group</taxon>
        <taxon>Schinkia</taxon>
    </lineage>
</organism>
<gene>
    <name evidence="1" type="ORF">M670_02324</name>
</gene>
<dbReference type="Gene3D" id="3.30.1330.30">
    <property type="match status" value="1"/>
</dbReference>
<protein>
    <recommendedName>
        <fullName evidence="2">DUF1694 domain-containing protein</fullName>
    </recommendedName>
</protein>
<dbReference type="EMBL" id="JJRY01000008">
    <property type="protein sequence ID" value="KEF38283.1"/>
    <property type="molecule type" value="Genomic_DNA"/>
</dbReference>
<dbReference type="PIRSF" id="PIRSF034303">
    <property type="entry name" value="DUF1694"/>
    <property type="match status" value="1"/>
</dbReference>
<evidence type="ECO:0000313" key="1">
    <source>
        <dbReference type="EMBL" id="KEF38283.1"/>
    </source>
</evidence>
<dbReference type="AlphaFoldDB" id="A0A072NMY5"/>
<dbReference type="GeneID" id="89467366"/>
<name>A0A072NMY5_SCHAZ</name>
<dbReference type="PATRIC" id="fig|1348973.3.peg.2238"/>
<dbReference type="InterPro" id="IPR012543">
    <property type="entry name" value="DUF1694"/>
</dbReference>
<reference evidence="1" key="1">
    <citation type="submission" date="2014-04" db="EMBL/GenBank/DDBJ databases">
        <title>Draft genome sequence of Bacillus azotoformans MEV2011, a (co-) denitrifying strain unable to grow in the presence of oxygen.</title>
        <authorList>
            <person name="Nielsen M."/>
            <person name="Schreiber L."/>
            <person name="Finster K."/>
            <person name="Schramm A."/>
        </authorList>
    </citation>
    <scope>NUCLEOTIDE SEQUENCE [LARGE SCALE GENOMIC DNA]</scope>
    <source>
        <strain evidence="1">MEV2011</strain>
    </source>
</reference>
<dbReference type="SUPFAM" id="SSF160515">
    <property type="entry name" value="YueI-like"/>
    <property type="match status" value="1"/>
</dbReference>
<dbReference type="Pfam" id="PF07997">
    <property type="entry name" value="DUF1694"/>
    <property type="match status" value="1"/>
</dbReference>